<gene>
    <name evidence="1" type="ORF">TNCV_4594531</name>
</gene>
<evidence type="ECO:0000313" key="2">
    <source>
        <dbReference type="Proteomes" id="UP000887159"/>
    </source>
</evidence>
<evidence type="ECO:0000313" key="1">
    <source>
        <dbReference type="EMBL" id="GFY33741.1"/>
    </source>
</evidence>
<dbReference type="Proteomes" id="UP000887159">
    <property type="component" value="Unassembled WGS sequence"/>
</dbReference>
<name>A0A8X6WGH8_TRICX</name>
<keyword evidence="2" id="KW-1185">Reference proteome</keyword>
<sequence length="111" mass="12830">MKWAYLYLNAEPCEKSNDVCKTRKLPNLSLKAVYVTEKLMLLSILDIRGVLVSRRETSPPIFGTVGELYLSPELHLRTAFTRTAFRTPELHLPELQNCIYPPRLYLSPELH</sequence>
<comment type="caution">
    <text evidence="1">The sequence shown here is derived from an EMBL/GenBank/DDBJ whole genome shotgun (WGS) entry which is preliminary data.</text>
</comment>
<reference evidence="1" key="1">
    <citation type="submission" date="2020-08" db="EMBL/GenBank/DDBJ databases">
        <title>Multicomponent nature underlies the extraordinary mechanical properties of spider dragline silk.</title>
        <authorList>
            <person name="Kono N."/>
            <person name="Nakamura H."/>
            <person name="Mori M."/>
            <person name="Yoshida Y."/>
            <person name="Ohtoshi R."/>
            <person name="Malay A.D."/>
            <person name="Moran D.A.P."/>
            <person name="Tomita M."/>
            <person name="Numata K."/>
            <person name="Arakawa K."/>
        </authorList>
    </citation>
    <scope>NUCLEOTIDE SEQUENCE</scope>
</reference>
<dbReference type="AlphaFoldDB" id="A0A8X6WGH8"/>
<dbReference type="EMBL" id="BMAU01021418">
    <property type="protein sequence ID" value="GFY33741.1"/>
    <property type="molecule type" value="Genomic_DNA"/>
</dbReference>
<organism evidence="1 2">
    <name type="scientific">Trichonephila clavipes</name>
    <name type="common">Golden silk orbweaver</name>
    <name type="synonym">Nephila clavipes</name>
    <dbReference type="NCBI Taxonomy" id="2585209"/>
    <lineage>
        <taxon>Eukaryota</taxon>
        <taxon>Metazoa</taxon>
        <taxon>Ecdysozoa</taxon>
        <taxon>Arthropoda</taxon>
        <taxon>Chelicerata</taxon>
        <taxon>Arachnida</taxon>
        <taxon>Araneae</taxon>
        <taxon>Araneomorphae</taxon>
        <taxon>Entelegynae</taxon>
        <taxon>Araneoidea</taxon>
        <taxon>Nephilidae</taxon>
        <taxon>Trichonephila</taxon>
    </lineage>
</organism>
<accession>A0A8X6WGH8</accession>
<proteinExistence type="predicted"/>
<protein>
    <submittedName>
        <fullName evidence="1">Uncharacterized protein</fullName>
    </submittedName>
</protein>